<dbReference type="GO" id="GO:0015095">
    <property type="term" value="F:magnesium ion transmembrane transporter activity"/>
    <property type="evidence" value="ECO:0007669"/>
    <property type="project" value="TreeGrafter"/>
</dbReference>
<dbReference type="OrthoDB" id="165352at2759"/>
<comment type="caution">
    <text evidence="10">The sequence shown here is derived from an EMBL/GenBank/DDBJ whole genome shotgun (WGS) entry which is preliminary data.</text>
</comment>
<keyword evidence="3" id="KW-0813">Transport</keyword>
<comment type="subcellular location">
    <subcellularLocation>
        <location evidence="1">Cell membrane</location>
        <topology evidence="1">Multi-pass membrane protein</topology>
    </subcellularLocation>
</comment>
<dbReference type="InterPro" id="IPR002523">
    <property type="entry name" value="MgTranspt_CorA/ZnTranspt_ZntB"/>
</dbReference>
<keyword evidence="4" id="KW-1003">Cell membrane</keyword>
<name>A0A433D5H3_9FUNG</name>
<evidence type="ECO:0000256" key="8">
    <source>
        <dbReference type="SAM" id="MobiDB-lite"/>
    </source>
</evidence>
<feature type="transmembrane region" description="Helical" evidence="9">
    <location>
        <begin position="546"/>
        <end position="567"/>
    </location>
</feature>
<dbReference type="Proteomes" id="UP000268093">
    <property type="component" value="Unassembled WGS sequence"/>
</dbReference>
<dbReference type="GO" id="GO:0015087">
    <property type="term" value="F:cobalt ion transmembrane transporter activity"/>
    <property type="evidence" value="ECO:0007669"/>
    <property type="project" value="TreeGrafter"/>
</dbReference>
<sequence>MFCSLIVLVYCHMDTSRARELPLSLRPTPMTECYVTYILVTCLTANPFTPYSLHLSSLLHNRTPLITISNPPPTSVMPAPTDPTEVVVQRNEPDPSTPLLQNYASRISRLRSSPTINRLHHAAKRAINVHRLASLTPEFGHHWVPGDEPGTDMSLLQRRFDSTLCECKITITDYNQERVQINSDVTNDTLPALLARRRPLWSKIRWINVDGLSWDVIMTLAVHYELHLLAVEDLFHVPQRTKVDYYSDHIFVSLMLHTLQPETAADPLPTTEPRTASPSPLPTESRTAPSSPSHRVNSTYTNTKYHEAMRKFRNGRSHVMLEQSFLFMLMDGSHGGWGGRMVCRIWRHANTFISFFQHSGRPVTEPIEQRLRQPKTLLRCSIDVSLLMQAILDAIVDHTLPIVDSYREQIVELEENILERPLMKYTRELHLITGELTLLKRTLAPIQSLIHALRGHDERSPISPLGRTYMGDVLDHCTSTVESLDMMVTIAENLINLVFNTISYETNESMRNLAIISIIFLPITFLAGFFGMNFTQFPELDKGVNYFWKLCALVLAVTVVLFTASYWSRLFKRTWRATKKAIGWNNVTGDVYGKEWTSRKNM</sequence>
<evidence type="ECO:0000256" key="2">
    <source>
        <dbReference type="ARBA" id="ARBA00009765"/>
    </source>
</evidence>
<evidence type="ECO:0000256" key="1">
    <source>
        <dbReference type="ARBA" id="ARBA00004651"/>
    </source>
</evidence>
<organism evidence="10 11">
    <name type="scientific">Jimgerdemannia flammicorona</name>
    <dbReference type="NCBI Taxonomy" id="994334"/>
    <lineage>
        <taxon>Eukaryota</taxon>
        <taxon>Fungi</taxon>
        <taxon>Fungi incertae sedis</taxon>
        <taxon>Mucoromycota</taxon>
        <taxon>Mucoromycotina</taxon>
        <taxon>Endogonomycetes</taxon>
        <taxon>Endogonales</taxon>
        <taxon>Endogonaceae</taxon>
        <taxon>Jimgerdemannia</taxon>
    </lineage>
</organism>
<dbReference type="InterPro" id="IPR045863">
    <property type="entry name" value="CorA_TM1_TM2"/>
</dbReference>
<accession>A0A433D5H3</accession>
<dbReference type="Gene3D" id="1.20.58.340">
    <property type="entry name" value="Magnesium transport protein CorA, transmembrane region"/>
    <property type="match status" value="2"/>
</dbReference>
<feature type="compositionally biased region" description="Polar residues" evidence="8">
    <location>
        <begin position="272"/>
        <end position="300"/>
    </location>
</feature>
<dbReference type="PANTHER" id="PTHR46494:SF1">
    <property type="entry name" value="CORA FAMILY METAL ION TRANSPORTER (EUROFUNG)"/>
    <property type="match status" value="1"/>
</dbReference>
<evidence type="ECO:0000256" key="9">
    <source>
        <dbReference type="SAM" id="Phobius"/>
    </source>
</evidence>
<evidence type="ECO:0000256" key="7">
    <source>
        <dbReference type="ARBA" id="ARBA00023136"/>
    </source>
</evidence>
<comment type="similarity">
    <text evidence="2">Belongs to the CorA metal ion transporter (MIT) (TC 1.A.35) family.</text>
</comment>
<feature type="transmembrane region" description="Helical" evidence="9">
    <location>
        <begin position="513"/>
        <end position="534"/>
    </location>
</feature>
<dbReference type="SUPFAM" id="SSF143865">
    <property type="entry name" value="CorA soluble domain-like"/>
    <property type="match status" value="1"/>
</dbReference>
<dbReference type="SUPFAM" id="SSF144083">
    <property type="entry name" value="Magnesium transport protein CorA, transmembrane region"/>
    <property type="match status" value="1"/>
</dbReference>
<evidence type="ECO:0000256" key="5">
    <source>
        <dbReference type="ARBA" id="ARBA00022692"/>
    </source>
</evidence>
<dbReference type="EMBL" id="RBNI01006339">
    <property type="protein sequence ID" value="RUP46081.1"/>
    <property type="molecule type" value="Genomic_DNA"/>
</dbReference>
<evidence type="ECO:0000256" key="6">
    <source>
        <dbReference type="ARBA" id="ARBA00022989"/>
    </source>
</evidence>
<dbReference type="AlphaFoldDB" id="A0A433D5H3"/>
<evidence type="ECO:0000313" key="11">
    <source>
        <dbReference type="Proteomes" id="UP000268093"/>
    </source>
</evidence>
<evidence type="ECO:0008006" key="12">
    <source>
        <dbReference type="Google" id="ProtNLM"/>
    </source>
</evidence>
<dbReference type="Pfam" id="PF01544">
    <property type="entry name" value="CorA"/>
    <property type="match status" value="1"/>
</dbReference>
<keyword evidence="7 9" id="KW-0472">Membrane</keyword>
<reference evidence="10 11" key="1">
    <citation type="journal article" date="2018" name="New Phytol.">
        <title>Phylogenomics of Endogonaceae and evolution of mycorrhizas within Mucoromycota.</title>
        <authorList>
            <person name="Chang Y."/>
            <person name="Desiro A."/>
            <person name="Na H."/>
            <person name="Sandor L."/>
            <person name="Lipzen A."/>
            <person name="Clum A."/>
            <person name="Barry K."/>
            <person name="Grigoriev I.V."/>
            <person name="Martin F.M."/>
            <person name="Stajich J.E."/>
            <person name="Smith M.E."/>
            <person name="Bonito G."/>
            <person name="Spatafora J.W."/>
        </authorList>
    </citation>
    <scope>NUCLEOTIDE SEQUENCE [LARGE SCALE GENOMIC DNA]</scope>
    <source>
        <strain evidence="10 11">GMNB39</strain>
    </source>
</reference>
<dbReference type="GO" id="GO:0005886">
    <property type="term" value="C:plasma membrane"/>
    <property type="evidence" value="ECO:0007669"/>
    <property type="project" value="UniProtKB-SubCell"/>
</dbReference>
<dbReference type="GO" id="GO:0000287">
    <property type="term" value="F:magnesium ion binding"/>
    <property type="evidence" value="ECO:0007669"/>
    <property type="project" value="TreeGrafter"/>
</dbReference>
<keyword evidence="5 9" id="KW-0812">Transmembrane</keyword>
<feature type="region of interest" description="Disordered" evidence="8">
    <location>
        <begin position="264"/>
        <end position="300"/>
    </location>
</feature>
<evidence type="ECO:0000313" key="10">
    <source>
        <dbReference type="EMBL" id="RUP46081.1"/>
    </source>
</evidence>
<proteinExistence type="inferred from homology"/>
<dbReference type="Gene3D" id="3.30.460.20">
    <property type="entry name" value="CorA soluble domain-like"/>
    <property type="match status" value="1"/>
</dbReference>
<evidence type="ECO:0000256" key="4">
    <source>
        <dbReference type="ARBA" id="ARBA00022475"/>
    </source>
</evidence>
<dbReference type="PANTHER" id="PTHR46494">
    <property type="entry name" value="CORA FAMILY METAL ION TRANSPORTER (EUROFUNG)"/>
    <property type="match status" value="1"/>
</dbReference>
<evidence type="ECO:0000256" key="3">
    <source>
        <dbReference type="ARBA" id="ARBA00022448"/>
    </source>
</evidence>
<protein>
    <recommendedName>
        <fullName evidence="12">Cora-like Mg2+ transporter protein-domain-containing protein</fullName>
    </recommendedName>
</protein>
<dbReference type="GO" id="GO:0050897">
    <property type="term" value="F:cobalt ion binding"/>
    <property type="evidence" value="ECO:0007669"/>
    <property type="project" value="TreeGrafter"/>
</dbReference>
<gene>
    <name evidence="10" type="ORF">BC936DRAFT_147380</name>
</gene>
<keyword evidence="6 9" id="KW-1133">Transmembrane helix</keyword>
<dbReference type="InterPro" id="IPR045861">
    <property type="entry name" value="CorA_cytoplasmic_dom"/>
</dbReference>
<keyword evidence="11" id="KW-1185">Reference proteome</keyword>